<dbReference type="GeneID" id="19195231"/>
<dbReference type="EMBL" id="AMGX01000020">
    <property type="protein sequence ID" value="EXJ66386.1"/>
    <property type="molecule type" value="Genomic_DNA"/>
</dbReference>
<reference evidence="1 2" key="1">
    <citation type="submission" date="2013-03" db="EMBL/GenBank/DDBJ databases">
        <title>The Genome Sequence of Cladophialophora psammophila CBS 110553.</title>
        <authorList>
            <consortium name="The Broad Institute Genomics Platform"/>
            <person name="Cuomo C."/>
            <person name="de Hoog S."/>
            <person name="Gorbushina A."/>
            <person name="Walker B."/>
            <person name="Young S.K."/>
            <person name="Zeng Q."/>
            <person name="Gargeya S."/>
            <person name="Fitzgerald M."/>
            <person name="Haas B."/>
            <person name="Abouelleil A."/>
            <person name="Allen A.W."/>
            <person name="Alvarado L."/>
            <person name="Arachchi H.M."/>
            <person name="Berlin A.M."/>
            <person name="Chapman S.B."/>
            <person name="Gainer-Dewar J."/>
            <person name="Goldberg J."/>
            <person name="Griggs A."/>
            <person name="Gujja S."/>
            <person name="Hansen M."/>
            <person name="Howarth C."/>
            <person name="Imamovic A."/>
            <person name="Ireland A."/>
            <person name="Larimer J."/>
            <person name="McCowan C."/>
            <person name="Murphy C."/>
            <person name="Pearson M."/>
            <person name="Poon T.W."/>
            <person name="Priest M."/>
            <person name="Roberts A."/>
            <person name="Saif S."/>
            <person name="Shea T."/>
            <person name="Sisk P."/>
            <person name="Sykes S."/>
            <person name="Wortman J."/>
            <person name="Nusbaum C."/>
            <person name="Birren B."/>
        </authorList>
    </citation>
    <scope>NUCLEOTIDE SEQUENCE [LARGE SCALE GENOMIC DNA]</scope>
    <source>
        <strain evidence="1 2">CBS 110553</strain>
    </source>
</reference>
<sequence>MSFTGPSPLALPPPSAGVLTPPGVREYLEAMNVESSDKVEIVAGYRDRNNAAFHYFVSTAAILETCTVLQPELRVDEDGTYEYSKPEELLVKQDGTSMYSFSFQPSQLDATAIFGLWLGLHNSCDALVQTGFDDLIRYKFSQIPGLVVNCWMVASTMGSQPFKNYLTSIGVEMSDDDYDVIMGLVNRLVRAGYPGCSVVGALLENLAFLIVKHELDLKTYLHDWMQHGALMKESPSLLINFLLTVEELQGLKDRGLPYHPVDRLCWKWHMHRSMEERRACPNFKEDEGPVLDASDDEEQLNVRFTGRPVEQEFHEGWAQRRMDRAREI</sequence>
<dbReference type="HOGENOM" id="CLU_745970_0_0_1"/>
<dbReference type="AlphaFoldDB" id="W9WP24"/>
<name>W9WP24_9EURO</name>
<dbReference type="OrthoDB" id="4159843at2759"/>
<comment type="caution">
    <text evidence="1">The sequence shown here is derived from an EMBL/GenBank/DDBJ whole genome shotgun (WGS) entry which is preliminary data.</text>
</comment>
<organism evidence="1 2">
    <name type="scientific">Cladophialophora psammophila CBS 110553</name>
    <dbReference type="NCBI Taxonomy" id="1182543"/>
    <lineage>
        <taxon>Eukaryota</taxon>
        <taxon>Fungi</taxon>
        <taxon>Dikarya</taxon>
        <taxon>Ascomycota</taxon>
        <taxon>Pezizomycotina</taxon>
        <taxon>Eurotiomycetes</taxon>
        <taxon>Chaetothyriomycetidae</taxon>
        <taxon>Chaetothyriales</taxon>
        <taxon>Herpotrichiellaceae</taxon>
        <taxon>Cladophialophora</taxon>
    </lineage>
</organism>
<proteinExistence type="predicted"/>
<keyword evidence="2" id="KW-1185">Reference proteome</keyword>
<evidence type="ECO:0000313" key="2">
    <source>
        <dbReference type="Proteomes" id="UP000019471"/>
    </source>
</evidence>
<dbReference type="RefSeq" id="XP_007749304.1">
    <property type="nucleotide sequence ID" value="XM_007751114.1"/>
</dbReference>
<gene>
    <name evidence="1" type="ORF">A1O5_10538</name>
</gene>
<dbReference type="Proteomes" id="UP000019471">
    <property type="component" value="Unassembled WGS sequence"/>
</dbReference>
<protein>
    <submittedName>
        <fullName evidence="1">Uncharacterized protein</fullName>
    </submittedName>
</protein>
<accession>W9WP24</accession>
<evidence type="ECO:0000313" key="1">
    <source>
        <dbReference type="EMBL" id="EXJ66386.1"/>
    </source>
</evidence>